<evidence type="ECO:0000313" key="4">
    <source>
        <dbReference type="Proteomes" id="UP000037737"/>
    </source>
</evidence>
<keyword evidence="2" id="KW-0812">Transmembrane</keyword>
<evidence type="ECO:0000256" key="1">
    <source>
        <dbReference type="SAM" id="MobiDB-lite"/>
    </source>
</evidence>
<keyword evidence="2" id="KW-1133">Transmembrane helix</keyword>
<evidence type="ECO:0000313" key="3">
    <source>
        <dbReference type="EMBL" id="KOS11469.1"/>
    </source>
</evidence>
<evidence type="ECO:0000256" key="2">
    <source>
        <dbReference type="SAM" id="Phobius"/>
    </source>
</evidence>
<feature type="transmembrane region" description="Helical" evidence="2">
    <location>
        <begin position="12"/>
        <end position="35"/>
    </location>
</feature>
<feature type="region of interest" description="Disordered" evidence="1">
    <location>
        <begin position="60"/>
        <end position="81"/>
    </location>
</feature>
<dbReference type="AlphaFoldDB" id="A0A0M9VLS3"/>
<protein>
    <submittedName>
        <fullName evidence="3">Uncharacterized protein</fullName>
    </submittedName>
</protein>
<keyword evidence="2" id="KW-0472">Membrane</keyword>
<organism evidence="3 4">
    <name type="scientific">Microbacterium aurantiacum</name>
    <dbReference type="NCBI Taxonomy" id="162393"/>
    <lineage>
        <taxon>Bacteria</taxon>
        <taxon>Bacillati</taxon>
        <taxon>Actinomycetota</taxon>
        <taxon>Actinomycetes</taxon>
        <taxon>Micrococcales</taxon>
        <taxon>Microbacteriaceae</taxon>
        <taxon>Microbacterium</taxon>
    </lineage>
</organism>
<reference evidence="3" key="1">
    <citation type="submission" date="2015-04" db="EMBL/GenBank/DDBJ databases">
        <title>Complete genome sequence of Microbacterium chocolatum SIT 101, a bacterium enantioselectively hydrolyzing mesomeric diesters.</title>
        <authorList>
            <person name="Li X."/>
            <person name="Xu Y."/>
        </authorList>
    </citation>
    <scope>NUCLEOTIDE SEQUENCE [LARGE SCALE GENOMIC DNA]</scope>
    <source>
        <strain evidence="3">SIT 101</strain>
    </source>
</reference>
<proteinExistence type="predicted"/>
<keyword evidence="4" id="KW-1185">Reference proteome</keyword>
<accession>A0A0M9VLS3</accession>
<name>A0A0M9VLS3_9MICO</name>
<dbReference type="KEGG" id="mcw:A8L33_10305"/>
<dbReference type="Proteomes" id="UP000037737">
    <property type="component" value="Unassembled WGS sequence"/>
</dbReference>
<sequence>MNTALLVQPEIYHVVMAELVGIILIAVFFLAAIGWRLREGLRCRHAVRDDTRRAGEAIVPSSSAAARHAEGTTAWTRISGP</sequence>
<dbReference type="OrthoDB" id="5085199at2"/>
<dbReference type="PATRIC" id="fig|84292.3.peg.1308"/>
<gene>
    <name evidence="3" type="ORF">XI38_06415</name>
</gene>
<comment type="caution">
    <text evidence="3">The sequence shown here is derived from an EMBL/GenBank/DDBJ whole genome shotgun (WGS) entry which is preliminary data.</text>
</comment>
<dbReference type="EMBL" id="LAVO01000005">
    <property type="protein sequence ID" value="KOS11469.1"/>
    <property type="molecule type" value="Genomic_DNA"/>
</dbReference>